<dbReference type="Pfam" id="PF01381">
    <property type="entry name" value="HTH_3"/>
    <property type="match status" value="1"/>
</dbReference>
<evidence type="ECO:0000256" key="1">
    <source>
        <dbReference type="ARBA" id="ARBA00023125"/>
    </source>
</evidence>
<dbReference type="Gene3D" id="1.10.260.40">
    <property type="entry name" value="lambda repressor-like DNA-binding domains"/>
    <property type="match status" value="1"/>
</dbReference>
<dbReference type="PANTHER" id="PTHR46558">
    <property type="entry name" value="TRACRIPTIONAL REGULATORY PROTEIN-RELATED-RELATED"/>
    <property type="match status" value="1"/>
</dbReference>
<dbReference type="PROSITE" id="PS50943">
    <property type="entry name" value="HTH_CROC1"/>
    <property type="match status" value="1"/>
</dbReference>
<keyword evidence="4" id="KW-1185">Reference proteome</keyword>
<sequence>MPRQTKTDKGSALGKRIGRNIKAARGQLGITQGQLAEALGIENVTVSRIETGAQLPSLDRLDDVARHLKVSLPSLVGDTSKSEAFAELLGEAVKDLPLREKEFVYGFAVQYAQHWRAGKKK</sequence>
<evidence type="ECO:0000259" key="2">
    <source>
        <dbReference type="PROSITE" id="PS50943"/>
    </source>
</evidence>
<keyword evidence="1" id="KW-0238">DNA-binding</keyword>
<evidence type="ECO:0000313" key="3">
    <source>
        <dbReference type="EMBL" id="MBA5606261.1"/>
    </source>
</evidence>
<dbReference type="PANTHER" id="PTHR46558:SF4">
    <property type="entry name" value="DNA-BIDING PHAGE PROTEIN"/>
    <property type="match status" value="1"/>
</dbReference>
<dbReference type="AlphaFoldDB" id="A0A7W2I793"/>
<dbReference type="EMBL" id="JACEZS010000010">
    <property type="protein sequence ID" value="MBA5606261.1"/>
    <property type="molecule type" value="Genomic_DNA"/>
</dbReference>
<dbReference type="Proteomes" id="UP000566711">
    <property type="component" value="Unassembled WGS sequence"/>
</dbReference>
<organism evidence="3 4">
    <name type="scientific">Rugamonas fusca</name>
    <dbReference type="NCBI Taxonomy" id="2758568"/>
    <lineage>
        <taxon>Bacteria</taxon>
        <taxon>Pseudomonadati</taxon>
        <taxon>Pseudomonadota</taxon>
        <taxon>Betaproteobacteria</taxon>
        <taxon>Burkholderiales</taxon>
        <taxon>Oxalobacteraceae</taxon>
        <taxon>Telluria group</taxon>
        <taxon>Rugamonas</taxon>
    </lineage>
</organism>
<dbReference type="SUPFAM" id="SSF47413">
    <property type="entry name" value="lambda repressor-like DNA-binding domains"/>
    <property type="match status" value="1"/>
</dbReference>
<dbReference type="CDD" id="cd00093">
    <property type="entry name" value="HTH_XRE"/>
    <property type="match status" value="1"/>
</dbReference>
<accession>A0A7W2I793</accession>
<dbReference type="InterPro" id="IPR001387">
    <property type="entry name" value="Cro/C1-type_HTH"/>
</dbReference>
<dbReference type="RefSeq" id="WP_182218172.1">
    <property type="nucleotide sequence ID" value="NZ_JACEZS010000010.1"/>
</dbReference>
<reference evidence="3 4" key="1">
    <citation type="submission" date="2020-07" db="EMBL/GenBank/DDBJ databases">
        <title>Novel species isolated from subtropical streams in China.</title>
        <authorList>
            <person name="Lu H."/>
        </authorList>
    </citation>
    <scope>NUCLEOTIDE SEQUENCE [LARGE SCALE GENOMIC DNA]</scope>
    <source>
        <strain evidence="3 4">FT3S</strain>
    </source>
</reference>
<gene>
    <name evidence="3" type="ORF">H3H36_12945</name>
</gene>
<name>A0A7W2I793_9BURK</name>
<feature type="domain" description="HTH cro/C1-type" evidence="2">
    <location>
        <begin position="21"/>
        <end position="75"/>
    </location>
</feature>
<protein>
    <submittedName>
        <fullName evidence="3">Helix-turn-helix transcriptional regulator</fullName>
    </submittedName>
</protein>
<dbReference type="InterPro" id="IPR010982">
    <property type="entry name" value="Lambda_DNA-bd_dom_sf"/>
</dbReference>
<evidence type="ECO:0000313" key="4">
    <source>
        <dbReference type="Proteomes" id="UP000566711"/>
    </source>
</evidence>
<proteinExistence type="predicted"/>
<comment type="caution">
    <text evidence="3">The sequence shown here is derived from an EMBL/GenBank/DDBJ whole genome shotgun (WGS) entry which is preliminary data.</text>
</comment>
<dbReference type="SMART" id="SM00530">
    <property type="entry name" value="HTH_XRE"/>
    <property type="match status" value="1"/>
</dbReference>
<dbReference type="GO" id="GO:0003677">
    <property type="term" value="F:DNA binding"/>
    <property type="evidence" value="ECO:0007669"/>
    <property type="project" value="UniProtKB-KW"/>
</dbReference>